<gene>
    <name evidence="2" type="ORF">ACFO4E_20945</name>
</gene>
<keyword evidence="1" id="KW-0472">Membrane</keyword>
<feature type="transmembrane region" description="Helical" evidence="1">
    <location>
        <begin position="7"/>
        <end position="25"/>
    </location>
</feature>
<dbReference type="Proteomes" id="UP001595923">
    <property type="component" value="Unassembled WGS sequence"/>
</dbReference>
<dbReference type="RefSeq" id="WP_378577358.1">
    <property type="nucleotide sequence ID" value="NZ_JBHSFQ010000023.1"/>
</dbReference>
<comment type="caution">
    <text evidence="2">The sequence shown here is derived from an EMBL/GenBank/DDBJ whole genome shotgun (WGS) entry which is preliminary data.</text>
</comment>
<evidence type="ECO:0000313" key="2">
    <source>
        <dbReference type="EMBL" id="MFC4564338.1"/>
    </source>
</evidence>
<sequence>MSKNLWNLAKVLFCLGVVLLAGFWLPADPPGGDVWWLSWEMLVAAVAFLILAYTLPPLPWRLRRRPRPENDTDDD</sequence>
<feature type="transmembrane region" description="Helical" evidence="1">
    <location>
        <begin position="37"/>
        <end position="55"/>
    </location>
</feature>
<keyword evidence="3" id="KW-1185">Reference proteome</keyword>
<proteinExistence type="predicted"/>
<evidence type="ECO:0008006" key="4">
    <source>
        <dbReference type="Google" id="ProtNLM"/>
    </source>
</evidence>
<keyword evidence="1" id="KW-1133">Transmembrane helix</keyword>
<protein>
    <recommendedName>
        <fullName evidence="4">DUF4175 domain-containing protein</fullName>
    </recommendedName>
</protein>
<accession>A0ABV9E2W0</accession>
<dbReference type="EMBL" id="JBHSFQ010000023">
    <property type="protein sequence ID" value="MFC4564338.1"/>
    <property type="molecule type" value="Genomic_DNA"/>
</dbReference>
<keyword evidence="1" id="KW-0812">Transmembrane</keyword>
<organism evidence="2 3">
    <name type="scientific">Nocardiopsis mangrovi</name>
    <dbReference type="NCBI Taxonomy" id="1179818"/>
    <lineage>
        <taxon>Bacteria</taxon>
        <taxon>Bacillati</taxon>
        <taxon>Actinomycetota</taxon>
        <taxon>Actinomycetes</taxon>
        <taxon>Streptosporangiales</taxon>
        <taxon>Nocardiopsidaceae</taxon>
        <taxon>Nocardiopsis</taxon>
    </lineage>
</organism>
<evidence type="ECO:0000256" key="1">
    <source>
        <dbReference type="SAM" id="Phobius"/>
    </source>
</evidence>
<evidence type="ECO:0000313" key="3">
    <source>
        <dbReference type="Proteomes" id="UP001595923"/>
    </source>
</evidence>
<name>A0ABV9E2W0_9ACTN</name>
<reference evidence="3" key="1">
    <citation type="journal article" date="2019" name="Int. J. Syst. Evol. Microbiol.">
        <title>The Global Catalogue of Microorganisms (GCM) 10K type strain sequencing project: providing services to taxonomists for standard genome sequencing and annotation.</title>
        <authorList>
            <consortium name="The Broad Institute Genomics Platform"/>
            <consortium name="The Broad Institute Genome Sequencing Center for Infectious Disease"/>
            <person name="Wu L."/>
            <person name="Ma J."/>
        </authorList>
    </citation>
    <scope>NUCLEOTIDE SEQUENCE [LARGE SCALE GENOMIC DNA]</scope>
    <source>
        <strain evidence="3">XZYJ18</strain>
    </source>
</reference>